<sequence>MTIDLSYLRMVSGGSKDFEKEILETSLQYLPTELDLLFKAISTRNYPDIKAKAHKLKSSFNVVGINHETILEQLDTNSSLDSNVLDQFAERLRQIFDESLVLLKKELEENYNEQNINS</sequence>
<dbReference type="Gene3D" id="1.20.120.160">
    <property type="entry name" value="HPT domain"/>
    <property type="match status" value="1"/>
</dbReference>
<proteinExistence type="predicted"/>
<dbReference type="EMBL" id="JBHRYQ010000001">
    <property type="protein sequence ID" value="MFC3810282.1"/>
    <property type="molecule type" value="Genomic_DNA"/>
</dbReference>
<reference evidence="2" key="1">
    <citation type="journal article" date="2019" name="Int. J. Syst. Evol. Microbiol.">
        <title>The Global Catalogue of Microorganisms (GCM) 10K type strain sequencing project: providing services to taxonomists for standard genome sequencing and annotation.</title>
        <authorList>
            <consortium name="The Broad Institute Genomics Platform"/>
            <consortium name="The Broad Institute Genome Sequencing Center for Infectious Disease"/>
            <person name="Wu L."/>
            <person name="Ma J."/>
        </authorList>
    </citation>
    <scope>NUCLEOTIDE SEQUENCE [LARGE SCALE GENOMIC DNA]</scope>
    <source>
        <strain evidence="2">CECT 7956</strain>
    </source>
</reference>
<accession>A0ABV7YVI3</accession>
<evidence type="ECO:0008006" key="3">
    <source>
        <dbReference type="Google" id="ProtNLM"/>
    </source>
</evidence>
<name>A0ABV7YVI3_9BACT</name>
<dbReference type="Proteomes" id="UP001595616">
    <property type="component" value="Unassembled WGS sequence"/>
</dbReference>
<comment type="caution">
    <text evidence="1">The sequence shown here is derived from an EMBL/GenBank/DDBJ whole genome shotgun (WGS) entry which is preliminary data.</text>
</comment>
<dbReference type="RefSeq" id="WP_379836284.1">
    <property type="nucleotide sequence ID" value="NZ_JBHRYQ010000001.1"/>
</dbReference>
<dbReference type="SUPFAM" id="SSF47226">
    <property type="entry name" value="Histidine-containing phosphotransfer domain, HPT domain"/>
    <property type="match status" value="1"/>
</dbReference>
<evidence type="ECO:0000313" key="2">
    <source>
        <dbReference type="Proteomes" id="UP001595616"/>
    </source>
</evidence>
<protein>
    <recommendedName>
        <fullName evidence="3">HPt domain-containing protein</fullName>
    </recommendedName>
</protein>
<evidence type="ECO:0000313" key="1">
    <source>
        <dbReference type="EMBL" id="MFC3810282.1"/>
    </source>
</evidence>
<dbReference type="InterPro" id="IPR036641">
    <property type="entry name" value="HPT_dom_sf"/>
</dbReference>
<gene>
    <name evidence="1" type="ORF">ACFOOI_06425</name>
</gene>
<keyword evidence="2" id="KW-1185">Reference proteome</keyword>
<organism evidence="1 2">
    <name type="scientific">Lacihabitans lacunae</name>
    <dbReference type="NCBI Taxonomy" id="1028214"/>
    <lineage>
        <taxon>Bacteria</taxon>
        <taxon>Pseudomonadati</taxon>
        <taxon>Bacteroidota</taxon>
        <taxon>Cytophagia</taxon>
        <taxon>Cytophagales</taxon>
        <taxon>Leadbetterellaceae</taxon>
        <taxon>Lacihabitans</taxon>
    </lineage>
</organism>